<evidence type="ECO:0000259" key="4">
    <source>
        <dbReference type="PROSITE" id="PS50102"/>
    </source>
</evidence>
<dbReference type="PROSITE" id="PS51391">
    <property type="entry name" value="CID"/>
    <property type="match status" value="1"/>
</dbReference>
<dbReference type="WormBase" id="SRAE_1000267000">
    <property type="protein sequence ID" value="SRP10516"/>
    <property type="gene ID" value="WBGene00259286"/>
</dbReference>
<dbReference type="SMART" id="SM00582">
    <property type="entry name" value="RPR"/>
    <property type="match status" value="1"/>
</dbReference>
<dbReference type="CTD" id="36376781"/>
<feature type="region of interest" description="Disordered" evidence="3">
    <location>
        <begin position="151"/>
        <end position="216"/>
    </location>
</feature>
<dbReference type="Gene3D" id="1.25.40.90">
    <property type="match status" value="1"/>
</dbReference>
<evidence type="ECO:0000256" key="3">
    <source>
        <dbReference type="SAM" id="MobiDB-lite"/>
    </source>
</evidence>
<dbReference type="RefSeq" id="XP_024503617.1">
    <property type="nucleotide sequence ID" value="XM_024649773.1"/>
</dbReference>
<evidence type="ECO:0000259" key="5">
    <source>
        <dbReference type="PROSITE" id="PS51391"/>
    </source>
</evidence>
<dbReference type="PANTHER" id="PTHR23140">
    <property type="entry name" value="RNA PROCESSING PROTEIN LD23810P"/>
    <property type="match status" value="1"/>
</dbReference>
<dbReference type="WBParaSite" id="SRAE_1000267000.1">
    <property type="protein sequence ID" value="SRAE_1000267000.1"/>
    <property type="gene ID" value="WBGene00259286"/>
</dbReference>
<name>A0A090L3M5_STRRB</name>
<dbReference type="AlphaFoldDB" id="A0A090L3M5"/>
<dbReference type="SMART" id="SM00360">
    <property type="entry name" value="RRM"/>
    <property type="match status" value="1"/>
</dbReference>
<protein>
    <submittedName>
        <fullName evidence="6">RNA recognition motif domain and CID domain and RNA polymerase II-binding domain and ENTH/VHS domain and Nucleotide-binding, alpha-beta plait domain-containing protein</fullName>
    </submittedName>
</protein>
<reference evidence="6 7" key="1">
    <citation type="submission" date="2014-09" db="EMBL/GenBank/DDBJ databases">
        <authorList>
            <person name="Martin A.A."/>
        </authorList>
    </citation>
    <scope>NUCLEOTIDE SEQUENCE</scope>
    <source>
        <strain evidence="7">ED321</strain>
        <strain evidence="6">ED321 Heterogonic</strain>
    </source>
</reference>
<feature type="domain" description="CID" evidence="5">
    <location>
        <begin position="6"/>
        <end position="144"/>
    </location>
</feature>
<dbReference type="OrthoDB" id="79367at2759"/>
<dbReference type="SUPFAM" id="SSF48464">
    <property type="entry name" value="ENTH/VHS domain"/>
    <property type="match status" value="1"/>
</dbReference>
<feature type="compositionally biased region" description="Polar residues" evidence="3">
    <location>
        <begin position="177"/>
        <end position="191"/>
    </location>
</feature>
<accession>A0A090L3M5</accession>
<evidence type="ECO:0000256" key="2">
    <source>
        <dbReference type="PROSITE-ProRule" id="PRU00176"/>
    </source>
</evidence>
<evidence type="ECO:0000313" key="8">
    <source>
        <dbReference type="WBParaSite" id="SRAE_1000267000.1"/>
    </source>
</evidence>
<feature type="compositionally biased region" description="Low complexity" evidence="3">
    <location>
        <begin position="155"/>
        <end position="171"/>
    </location>
</feature>
<sequence length="464" mass="52558">MNSGEADFKNVESFSIQLNALTSSKPSFGKQRIEEIAKLGLAAVSNYKHVVMHLEKFIWKTTSKYKLIGIYILDALLCASKHKYKGKDKFRVRFAVNLFKTIKNVLNNVSDKKKVIRVVKLWEAKKIFEKSVLTPIYKYCEDIGIDPESIDIKSKNNSSNGNRKRSNSSMSIEDEPTTSNNENQQDNNMDTSMDGVPPPPMEIGRSESEERKIEERKNLDLPEVVKKNHTLIYSRTVVVKKLTQTIREDQIVERLKSYGTVEKVMLIVKRGCAYVTFKSREEALQCLGKRREVKIDKKYASLEWAVGKEIQKDPKLLNYWNKEKGYGEIPHAVLPHDIDTLFDGNLIDPATLPGNLKGHFDERGRLPFDPPMMPPPITHIPPPPSVNHGSSIRMGSQDVPPYTFIPPPIIPPPTVLPQSLNPFPLGNQQIPMNTQHLFFGNNPMINQALAHMANQQGNGFSNLN</sequence>
<dbReference type="InterPro" id="IPR000504">
    <property type="entry name" value="RRM_dom"/>
</dbReference>
<proteinExistence type="predicted"/>
<keyword evidence="7" id="KW-1185">Reference proteome</keyword>
<dbReference type="InterPro" id="IPR012677">
    <property type="entry name" value="Nucleotide-bd_a/b_plait_sf"/>
</dbReference>
<dbReference type="InterPro" id="IPR051485">
    <property type="entry name" value="SR-CTD_assoc_factor"/>
</dbReference>
<dbReference type="PANTHER" id="PTHR23140:SF4">
    <property type="entry name" value="PROTEIN CBR-NRD-1"/>
    <property type="match status" value="1"/>
</dbReference>
<feature type="domain" description="RRM" evidence="4">
    <location>
        <begin position="235"/>
        <end position="298"/>
    </location>
</feature>
<dbReference type="InterPro" id="IPR035979">
    <property type="entry name" value="RBD_domain_sf"/>
</dbReference>
<gene>
    <name evidence="6 8 9" type="ORF">SRAE_1000267000</name>
</gene>
<evidence type="ECO:0000256" key="1">
    <source>
        <dbReference type="ARBA" id="ARBA00022884"/>
    </source>
</evidence>
<dbReference type="PROSITE" id="PS50102">
    <property type="entry name" value="RRM"/>
    <property type="match status" value="1"/>
</dbReference>
<organism evidence="6">
    <name type="scientific">Strongyloides ratti</name>
    <name type="common">Parasitic roundworm</name>
    <dbReference type="NCBI Taxonomy" id="34506"/>
    <lineage>
        <taxon>Eukaryota</taxon>
        <taxon>Metazoa</taxon>
        <taxon>Ecdysozoa</taxon>
        <taxon>Nematoda</taxon>
        <taxon>Chromadorea</taxon>
        <taxon>Rhabditida</taxon>
        <taxon>Tylenchina</taxon>
        <taxon>Panagrolaimomorpha</taxon>
        <taxon>Strongyloidoidea</taxon>
        <taxon>Strongyloididae</taxon>
        <taxon>Strongyloides</taxon>
    </lineage>
</organism>
<feature type="compositionally biased region" description="Basic and acidic residues" evidence="3">
    <location>
        <begin position="204"/>
        <end position="216"/>
    </location>
</feature>
<dbReference type="GeneID" id="36376781"/>
<dbReference type="GO" id="GO:0005634">
    <property type="term" value="C:nucleus"/>
    <property type="evidence" value="ECO:0007669"/>
    <property type="project" value="TreeGrafter"/>
</dbReference>
<dbReference type="STRING" id="34506.A0A090L3M5"/>
<evidence type="ECO:0000313" key="7">
    <source>
        <dbReference type="Proteomes" id="UP000035682"/>
    </source>
</evidence>
<dbReference type="OMA" id="NCAESEI"/>
<dbReference type="Pfam" id="PF00076">
    <property type="entry name" value="RRM_1"/>
    <property type="match status" value="1"/>
</dbReference>
<dbReference type="EMBL" id="LN609528">
    <property type="protein sequence ID" value="CEF64416.1"/>
    <property type="molecule type" value="Genomic_DNA"/>
</dbReference>
<dbReference type="Pfam" id="PF04818">
    <property type="entry name" value="CID"/>
    <property type="match status" value="1"/>
</dbReference>
<keyword evidence="1 2" id="KW-0694">RNA-binding</keyword>
<dbReference type="Proteomes" id="UP000035682">
    <property type="component" value="Unplaced"/>
</dbReference>
<dbReference type="InterPro" id="IPR006569">
    <property type="entry name" value="CID_dom"/>
</dbReference>
<dbReference type="SUPFAM" id="SSF54928">
    <property type="entry name" value="RNA-binding domain, RBD"/>
    <property type="match status" value="1"/>
</dbReference>
<dbReference type="InterPro" id="IPR008942">
    <property type="entry name" value="ENTH_VHS"/>
</dbReference>
<dbReference type="GO" id="GO:0003723">
    <property type="term" value="F:RNA binding"/>
    <property type="evidence" value="ECO:0007669"/>
    <property type="project" value="UniProtKB-UniRule"/>
</dbReference>
<dbReference type="CDD" id="cd16983">
    <property type="entry name" value="CID_SCAF8_like"/>
    <property type="match status" value="1"/>
</dbReference>
<dbReference type="Gene3D" id="3.30.70.330">
    <property type="match status" value="1"/>
</dbReference>
<evidence type="ECO:0000313" key="6">
    <source>
        <dbReference type="EMBL" id="CEF64416.1"/>
    </source>
</evidence>
<reference evidence="8" key="2">
    <citation type="submission" date="2020-12" db="UniProtKB">
        <authorList>
            <consortium name="WormBaseParasite"/>
        </authorList>
    </citation>
    <scope>IDENTIFICATION</scope>
</reference>
<evidence type="ECO:0000313" key="9">
    <source>
        <dbReference type="WormBase" id="SRAE_1000267000"/>
    </source>
</evidence>